<feature type="region of interest" description="Disordered" evidence="2">
    <location>
        <begin position="1"/>
        <end position="22"/>
    </location>
</feature>
<dbReference type="SUPFAM" id="SSF53649">
    <property type="entry name" value="Alkaline phosphatase-like"/>
    <property type="match status" value="1"/>
</dbReference>
<dbReference type="AlphaFoldDB" id="A0A964E6L5"/>
<evidence type="ECO:0000313" key="3">
    <source>
        <dbReference type="EMBL" id="MCB8883890.1"/>
    </source>
</evidence>
<dbReference type="GO" id="GO:0042578">
    <property type="term" value="F:phosphoric ester hydrolase activity"/>
    <property type="evidence" value="ECO:0007669"/>
    <property type="project" value="UniProtKB-ARBA"/>
</dbReference>
<feature type="compositionally biased region" description="Basic and acidic residues" evidence="2">
    <location>
        <begin position="1"/>
        <end position="11"/>
    </location>
</feature>
<gene>
    <name evidence="3" type="ORF">ACELLULO517_26830</name>
</gene>
<dbReference type="Gene3D" id="3.40.720.10">
    <property type="entry name" value="Alkaline Phosphatase, subunit A"/>
    <property type="match status" value="2"/>
</dbReference>
<dbReference type="GO" id="GO:0009395">
    <property type="term" value="P:phospholipid catabolic process"/>
    <property type="evidence" value="ECO:0007669"/>
    <property type="project" value="TreeGrafter"/>
</dbReference>
<evidence type="ECO:0000256" key="2">
    <source>
        <dbReference type="SAM" id="MobiDB-lite"/>
    </source>
</evidence>
<dbReference type="PANTHER" id="PTHR31956:SF1">
    <property type="entry name" value="NON-SPECIFIC PHOSPHOLIPASE C1"/>
    <property type="match status" value="1"/>
</dbReference>
<accession>A0A964E6L5</accession>
<dbReference type="InterPro" id="IPR017850">
    <property type="entry name" value="Alkaline_phosphatase_core_sf"/>
</dbReference>
<proteinExistence type="predicted"/>
<comment type="caution">
    <text evidence="3">The sequence shown here is derived from an EMBL/GenBank/DDBJ whole genome shotgun (WGS) entry which is preliminary data.</text>
</comment>
<protein>
    <submittedName>
        <fullName evidence="3">Phospholipase</fullName>
    </submittedName>
</protein>
<name>A0A964E6L5_9PROT</name>
<evidence type="ECO:0000256" key="1">
    <source>
        <dbReference type="ARBA" id="ARBA00022801"/>
    </source>
</evidence>
<dbReference type="EMBL" id="JAESVA010000018">
    <property type="protein sequence ID" value="MCB8883890.1"/>
    <property type="molecule type" value="Genomic_DNA"/>
</dbReference>
<keyword evidence="1" id="KW-0378">Hydrolase</keyword>
<dbReference type="Pfam" id="PF04185">
    <property type="entry name" value="Phosphoesterase"/>
    <property type="match status" value="1"/>
</dbReference>
<dbReference type="InterPro" id="IPR007312">
    <property type="entry name" value="Phosphoesterase"/>
</dbReference>
<evidence type="ECO:0000313" key="4">
    <source>
        <dbReference type="Proteomes" id="UP000721844"/>
    </source>
</evidence>
<dbReference type="RefSeq" id="WP_227310635.1">
    <property type="nucleotide sequence ID" value="NZ_JAESVA010000018.1"/>
</dbReference>
<organism evidence="3 4">
    <name type="scientific">Acidisoma cellulosilyticum</name>
    <dbReference type="NCBI Taxonomy" id="2802395"/>
    <lineage>
        <taxon>Bacteria</taxon>
        <taxon>Pseudomonadati</taxon>
        <taxon>Pseudomonadota</taxon>
        <taxon>Alphaproteobacteria</taxon>
        <taxon>Acetobacterales</taxon>
        <taxon>Acidocellaceae</taxon>
        <taxon>Acidisoma</taxon>
    </lineage>
</organism>
<sequence length="497" mass="55325">MNAEQRPDRPMPSDNNDTQSVRPIEHVVVLMLENRSFDSMLGRLYPDRPDFDGLTGQEANPWHRQDGRVMVPVWNDAGLSRATAAGPDPDPGELFHDMEAQFFGAAGMTPDGQGLGIPSMNGFVDSYMRQPRGLDDSVPDPAAIMHCFSPTQVPVLSELARSFGVSDRWFASAPCQTWPNRFFVHTGTAGGWVNNDPPHFPYRMPSLFRRLTEHRKDWAVYFHDLPNTALLTDIWSRLPTPDFRLYEHEFAEDARNGILPAYTFIEPRYLVSRFRAKVPNDQHPPTNIIHAEQLIAETYNALRQSPQWTKTLFIIIYDEHGGTYDHVAPPPATPPGGPYPDGFTFNRYGARVPAVLISPHIPAGSVIRPADPEGAPFDHTSVIRTVQELFGLGSPLTDRVAAAPSLLPALANDTPLNMGPERIAFVPSQPTPEEISRLRKTDNVAGLQFSMSGFAATLLGTIARISAHFRHGVRRSGHRAGVFPARRRKADRKGWPL</sequence>
<keyword evidence="4" id="KW-1185">Reference proteome</keyword>
<dbReference type="PANTHER" id="PTHR31956">
    <property type="entry name" value="NON-SPECIFIC PHOSPHOLIPASE C4-RELATED"/>
    <property type="match status" value="1"/>
</dbReference>
<dbReference type="Proteomes" id="UP000721844">
    <property type="component" value="Unassembled WGS sequence"/>
</dbReference>
<reference evidence="3 4" key="1">
    <citation type="journal article" date="2021" name="Microorganisms">
        <title>Acidisoma silvae sp. nov. and Acidisomacellulosilytica sp. nov., Two Acidophilic Bacteria Isolated from Decaying Wood, Hydrolyzing Cellulose and Producing Poly-3-hydroxybutyrate.</title>
        <authorList>
            <person name="Mieszkin S."/>
            <person name="Pouder E."/>
            <person name="Uroz S."/>
            <person name="Simon-Colin C."/>
            <person name="Alain K."/>
        </authorList>
    </citation>
    <scope>NUCLEOTIDE SEQUENCE [LARGE SCALE GENOMIC DNA]</scope>
    <source>
        <strain evidence="3 4">HW T5.17</strain>
    </source>
</reference>